<feature type="region of interest" description="Disordered" evidence="1">
    <location>
        <begin position="857"/>
        <end position="914"/>
    </location>
</feature>
<dbReference type="STRING" id="1314778.A0A5C3PHL3"/>
<dbReference type="AlphaFoldDB" id="A0A5C3PHL3"/>
<feature type="compositionally biased region" description="Gly residues" evidence="1">
    <location>
        <begin position="863"/>
        <end position="908"/>
    </location>
</feature>
<proteinExistence type="predicted"/>
<sequence length="914" mass="97464">MAPNQDLAGGETRTRPPARSPSMEPGEIPIATYSDVPQASYPSSNGSPRMQAGFSQTQGASALASPPALSQEYTMTANEAASAQAAHANPWGRGDESLPPSSAAASFVASQEYPPPPLAQPKVAWKDVPSVAPLAPQQTPLTWLPIVTPAQVAVAAAQQDQAQAIQSILSAQTGSSQGEAVTAPKGGGWKVVNRRKRPRPATPFREARDQRRKLEEMSMRKAMADPSPGPGMPSPTPYEGANDFFTTGALEGGRLGQPPPNPFEMALQSNSAFPSPSPVQRASRKTKATAAAATAARTPPSPPISSSDYYNPGDLLAAGMVPDIPAQMRAPSTEEMAVDPSLSAVQPFGDRLAPRGVESASTMNIPLRAFGASGTLAHQYTVQTPRQQQDILNPALTGLPRRQPAQQPFGGPYVLRDAPPHRDHGLTPGLQPAQRGGTVATRGNFPPRRLDSAPPPEEYRVRREHVPLDDEQLNDPFNYQEENQENLAPALVLRGTLRAGTRFEEQVGEDFRRLADSRASSAAGARHSTPMQAPVNPLTGRVSKVGRQQSAVMRYPEPAIPQCVLHPRMKEPEGGYPQIRFNDPDSLVVGTDEAILADMRNIEKNGEILGIRVARVNGVPPDKTTRNICSWVETITTDITGETSPTLVPPRPPHARRGGDTPFVWFLCNLSPEGAAVMLDVGVVSCPTITFFVHPLTVKPDVVIVLAGFVTTAGFQIEAMIRNVFEGKAMRAVIDQFVPTNPLFHNTPTDLATQFVLETLEIELDSLGGNVPCAKVYIQSPSGTTDGWRRFREAVACIPFEDLYNPRASTRSLTCDVCGGNDHTMQMCRYPTLPGWRGPVVIQEQINEEPVPMGSDLVFAPRPGGGNQKKQTGGRGGGGYAPSGSQYGGQNFGGGGRGSGAGAGGSGLQGMRPY</sequence>
<name>A0A5C3PHL3_9APHY</name>
<feature type="compositionally biased region" description="Polar residues" evidence="1">
    <location>
        <begin position="270"/>
        <end position="280"/>
    </location>
</feature>
<feature type="compositionally biased region" description="Low complexity" evidence="1">
    <location>
        <begin position="101"/>
        <end position="110"/>
    </location>
</feature>
<gene>
    <name evidence="2" type="ORF">K466DRAFT_564218</name>
</gene>
<feature type="region of interest" description="Disordered" evidence="1">
    <location>
        <begin position="1"/>
        <end position="113"/>
    </location>
</feature>
<dbReference type="InParanoid" id="A0A5C3PHL3"/>
<feature type="compositionally biased region" description="Low complexity" evidence="1">
    <location>
        <begin position="77"/>
        <end position="88"/>
    </location>
</feature>
<evidence type="ECO:0000313" key="3">
    <source>
        <dbReference type="Proteomes" id="UP000308197"/>
    </source>
</evidence>
<evidence type="ECO:0000256" key="1">
    <source>
        <dbReference type="SAM" id="MobiDB-lite"/>
    </source>
</evidence>
<feature type="region of interest" description="Disordered" evidence="1">
    <location>
        <begin position="171"/>
        <end position="212"/>
    </location>
</feature>
<accession>A0A5C3PHL3</accession>
<keyword evidence="3" id="KW-1185">Reference proteome</keyword>
<protein>
    <submittedName>
        <fullName evidence="2">Uncharacterized protein</fullName>
    </submittedName>
</protein>
<feature type="compositionally biased region" description="Low complexity" evidence="1">
    <location>
        <begin position="288"/>
        <end position="298"/>
    </location>
</feature>
<dbReference type="Proteomes" id="UP000308197">
    <property type="component" value="Unassembled WGS sequence"/>
</dbReference>
<feature type="region of interest" description="Disordered" evidence="1">
    <location>
        <begin position="427"/>
        <end position="455"/>
    </location>
</feature>
<feature type="region of interest" description="Disordered" evidence="1">
    <location>
        <begin position="270"/>
        <end position="306"/>
    </location>
</feature>
<organism evidence="2 3">
    <name type="scientific">Polyporus arcularius HHB13444</name>
    <dbReference type="NCBI Taxonomy" id="1314778"/>
    <lineage>
        <taxon>Eukaryota</taxon>
        <taxon>Fungi</taxon>
        <taxon>Dikarya</taxon>
        <taxon>Basidiomycota</taxon>
        <taxon>Agaricomycotina</taxon>
        <taxon>Agaricomycetes</taxon>
        <taxon>Polyporales</taxon>
        <taxon>Polyporaceae</taxon>
        <taxon>Polyporus</taxon>
    </lineage>
</organism>
<feature type="compositionally biased region" description="Polar residues" evidence="1">
    <location>
        <begin position="35"/>
        <end position="59"/>
    </location>
</feature>
<feature type="compositionally biased region" description="Low complexity" evidence="1">
    <location>
        <begin position="60"/>
        <end position="70"/>
    </location>
</feature>
<evidence type="ECO:0000313" key="2">
    <source>
        <dbReference type="EMBL" id="TFK89294.1"/>
    </source>
</evidence>
<reference evidence="2 3" key="1">
    <citation type="journal article" date="2019" name="Nat. Ecol. Evol.">
        <title>Megaphylogeny resolves global patterns of mushroom evolution.</title>
        <authorList>
            <person name="Varga T."/>
            <person name="Krizsan K."/>
            <person name="Foldi C."/>
            <person name="Dima B."/>
            <person name="Sanchez-Garcia M."/>
            <person name="Sanchez-Ramirez S."/>
            <person name="Szollosi G.J."/>
            <person name="Szarkandi J.G."/>
            <person name="Papp V."/>
            <person name="Albert L."/>
            <person name="Andreopoulos W."/>
            <person name="Angelini C."/>
            <person name="Antonin V."/>
            <person name="Barry K.W."/>
            <person name="Bougher N.L."/>
            <person name="Buchanan P."/>
            <person name="Buyck B."/>
            <person name="Bense V."/>
            <person name="Catcheside P."/>
            <person name="Chovatia M."/>
            <person name="Cooper J."/>
            <person name="Damon W."/>
            <person name="Desjardin D."/>
            <person name="Finy P."/>
            <person name="Geml J."/>
            <person name="Haridas S."/>
            <person name="Hughes K."/>
            <person name="Justo A."/>
            <person name="Karasinski D."/>
            <person name="Kautmanova I."/>
            <person name="Kiss B."/>
            <person name="Kocsube S."/>
            <person name="Kotiranta H."/>
            <person name="LaButti K.M."/>
            <person name="Lechner B.E."/>
            <person name="Liimatainen K."/>
            <person name="Lipzen A."/>
            <person name="Lukacs Z."/>
            <person name="Mihaltcheva S."/>
            <person name="Morgado L.N."/>
            <person name="Niskanen T."/>
            <person name="Noordeloos M.E."/>
            <person name="Ohm R.A."/>
            <person name="Ortiz-Santana B."/>
            <person name="Ovrebo C."/>
            <person name="Racz N."/>
            <person name="Riley R."/>
            <person name="Savchenko A."/>
            <person name="Shiryaev A."/>
            <person name="Soop K."/>
            <person name="Spirin V."/>
            <person name="Szebenyi C."/>
            <person name="Tomsovsky M."/>
            <person name="Tulloss R.E."/>
            <person name="Uehling J."/>
            <person name="Grigoriev I.V."/>
            <person name="Vagvolgyi C."/>
            <person name="Papp T."/>
            <person name="Martin F.M."/>
            <person name="Miettinen O."/>
            <person name="Hibbett D.S."/>
            <person name="Nagy L.G."/>
        </authorList>
    </citation>
    <scope>NUCLEOTIDE SEQUENCE [LARGE SCALE GENOMIC DNA]</scope>
    <source>
        <strain evidence="2 3">HHB13444</strain>
    </source>
</reference>
<dbReference type="EMBL" id="ML211080">
    <property type="protein sequence ID" value="TFK89294.1"/>
    <property type="molecule type" value="Genomic_DNA"/>
</dbReference>